<dbReference type="Gene3D" id="3.10.450.50">
    <property type="match status" value="1"/>
</dbReference>
<evidence type="ECO:0000259" key="2">
    <source>
        <dbReference type="Pfam" id="PF08327"/>
    </source>
</evidence>
<dbReference type="InterPro" id="IPR013538">
    <property type="entry name" value="ASHA1/2-like_C"/>
</dbReference>
<dbReference type="SUPFAM" id="SSF54427">
    <property type="entry name" value="NTF2-like"/>
    <property type="match status" value="1"/>
</dbReference>
<dbReference type="InterPro" id="IPR037401">
    <property type="entry name" value="SnoaL-like"/>
</dbReference>
<dbReference type="InterPro" id="IPR032710">
    <property type="entry name" value="NTF2-like_dom_sf"/>
</dbReference>
<dbReference type="EMBL" id="AJ854181">
    <property type="protein sequence ID" value="CAH69513.1"/>
    <property type="molecule type" value="Genomic_DNA"/>
</dbReference>
<feature type="domain" description="Activator of Hsp90 ATPase homologue 1/2-like C-terminal" evidence="2">
    <location>
        <begin position="131"/>
        <end position="234"/>
    </location>
</feature>
<dbReference type="Gene3D" id="3.30.530.20">
    <property type="match status" value="1"/>
</dbReference>
<comment type="similarity">
    <text evidence="1">Belongs to the AHA1 family.</text>
</comment>
<evidence type="ECO:0000259" key="3">
    <source>
        <dbReference type="Pfam" id="PF12680"/>
    </source>
</evidence>
<dbReference type="CDD" id="cd07825">
    <property type="entry name" value="SRPBCC_7"/>
    <property type="match status" value="1"/>
</dbReference>
<proteinExistence type="inferred from homology"/>
<dbReference type="Pfam" id="PF12680">
    <property type="entry name" value="SnoaL_2"/>
    <property type="match status" value="1"/>
</dbReference>
<reference evidence="4" key="1">
    <citation type="submission" date="2004-10" db="EMBL/GenBank/DDBJ databases">
        <title>Characterization of a gene locus containing squalene-hopene cyclase (shc) in Frankia alni ACN14a, and an shc homolog in Acidothermus cellulolyticus.</title>
        <authorList>
            <person name="Alloisio N."/>
            <person name="Marechal J."/>
            <person name="vanden Heuvel B."/>
            <person name="Normand P."/>
            <person name="Berry A.M."/>
        </authorList>
    </citation>
    <scope>NUCLEOTIDE SEQUENCE</scope>
    <source>
        <strain evidence="4">ACN14a</strain>
    </source>
</reference>
<sequence length="267" mass="29573">MVPEALEALRVAINSHVPERIASCFTDDYVAERPLKPHEGFIGSDHVAANWRKILAGLPDLQAEILRHAQNGDELWSEWEMRGTAPTGATVVLRGPVVLTTRDGRIAWARFYPDPVTMNGPTHTTVSRVLDAPADRIFAVLRDPRRHPELDATGFLRRAETLDPIGAVGDTFVMAMHNDEQGDYRIENHVVTFTENRVIGWAPGRPSQRADGHRFTWTLTPTDDGRTEVTHTYDWAAVTHPAKVPRLPLVSAAQLEASVGQLATMVA</sequence>
<dbReference type="AlphaFoldDB" id="Q05HK4"/>
<dbReference type="InterPro" id="IPR023393">
    <property type="entry name" value="START-like_dom_sf"/>
</dbReference>
<accession>Q05HK4</accession>
<dbReference type="SUPFAM" id="SSF55961">
    <property type="entry name" value="Bet v1-like"/>
    <property type="match status" value="1"/>
</dbReference>
<name>Q05HK4_FRAAL</name>
<dbReference type="Pfam" id="PF08327">
    <property type="entry name" value="AHSA1"/>
    <property type="match status" value="1"/>
</dbReference>
<organism evidence="4">
    <name type="scientific">Frankia alni</name>
    <dbReference type="NCBI Taxonomy" id="1859"/>
    <lineage>
        <taxon>Bacteria</taxon>
        <taxon>Bacillati</taxon>
        <taxon>Actinomycetota</taxon>
        <taxon>Actinomycetes</taxon>
        <taxon>Frankiales</taxon>
        <taxon>Frankiaceae</taxon>
        <taxon>Frankia</taxon>
    </lineage>
</organism>
<feature type="domain" description="SnoaL-like" evidence="3">
    <location>
        <begin position="11"/>
        <end position="107"/>
    </location>
</feature>
<evidence type="ECO:0000256" key="1">
    <source>
        <dbReference type="ARBA" id="ARBA00006817"/>
    </source>
</evidence>
<protein>
    <submittedName>
        <fullName evidence="4">Uncharacterized protein</fullName>
    </submittedName>
</protein>
<evidence type="ECO:0000313" key="4">
    <source>
        <dbReference type="EMBL" id="CAH69513.1"/>
    </source>
</evidence>